<proteinExistence type="predicted"/>
<evidence type="ECO:0000313" key="2">
    <source>
        <dbReference type="EMBL" id="PLW54601.1"/>
    </source>
</evidence>
<feature type="compositionally biased region" description="Low complexity" evidence="1">
    <location>
        <begin position="433"/>
        <end position="451"/>
    </location>
</feature>
<dbReference type="PANTHER" id="PTHR19321:SF41">
    <property type="entry name" value="FASCETTO-RELATED"/>
    <property type="match status" value="1"/>
</dbReference>
<dbReference type="OrthoDB" id="642895at2759"/>
<dbReference type="STRING" id="200324.A0A2N5VX94"/>
<dbReference type="Gene3D" id="1.20.58.1520">
    <property type="match status" value="1"/>
</dbReference>
<dbReference type="EMBL" id="PGCJ01000043">
    <property type="protein sequence ID" value="PLW54601.1"/>
    <property type="molecule type" value="Genomic_DNA"/>
</dbReference>
<organism evidence="2 3">
    <name type="scientific">Puccinia coronata f. sp. avenae</name>
    <dbReference type="NCBI Taxonomy" id="200324"/>
    <lineage>
        <taxon>Eukaryota</taxon>
        <taxon>Fungi</taxon>
        <taxon>Dikarya</taxon>
        <taxon>Basidiomycota</taxon>
        <taxon>Pucciniomycotina</taxon>
        <taxon>Pucciniomycetes</taxon>
        <taxon>Pucciniales</taxon>
        <taxon>Pucciniaceae</taxon>
        <taxon>Puccinia</taxon>
    </lineage>
</organism>
<protein>
    <submittedName>
        <fullName evidence="2">Uncharacterized protein</fullName>
    </submittedName>
</protein>
<feature type="region of interest" description="Disordered" evidence="1">
    <location>
        <begin position="346"/>
        <end position="373"/>
    </location>
</feature>
<keyword evidence="3" id="KW-1185">Reference proteome</keyword>
<evidence type="ECO:0000256" key="1">
    <source>
        <dbReference type="SAM" id="MobiDB-lite"/>
    </source>
</evidence>
<dbReference type="GO" id="GO:1990023">
    <property type="term" value="C:mitotic spindle midzone"/>
    <property type="evidence" value="ECO:0007669"/>
    <property type="project" value="TreeGrafter"/>
</dbReference>
<reference evidence="2 3" key="1">
    <citation type="submission" date="2017-11" db="EMBL/GenBank/DDBJ databases">
        <title>De novo assembly and phasing of dikaryotic genomes from two isolates of Puccinia coronata f. sp. avenae, the causal agent of oat crown rust.</title>
        <authorList>
            <person name="Miller M.E."/>
            <person name="Zhang Y."/>
            <person name="Omidvar V."/>
            <person name="Sperschneider J."/>
            <person name="Schwessinger B."/>
            <person name="Raley C."/>
            <person name="Palmer J.M."/>
            <person name="Garnica D."/>
            <person name="Upadhyaya N."/>
            <person name="Rathjen J."/>
            <person name="Taylor J.M."/>
            <person name="Park R.F."/>
            <person name="Dodds P.N."/>
            <person name="Hirsch C.D."/>
            <person name="Kianian S.F."/>
            <person name="Figueroa M."/>
        </authorList>
    </citation>
    <scope>NUCLEOTIDE SEQUENCE [LARGE SCALE GENOMIC DNA]</scope>
    <source>
        <strain evidence="2">12NC29</strain>
    </source>
</reference>
<dbReference type="AlphaFoldDB" id="A0A2N5VX94"/>
<comment type="caution">
    <text evidence="2">The sequence shown here is derived from an EMBL/GenBank/DDBJ whole genome shotgun (WGS) entry which is preliminary data.</text>
</comment>
<dbReference type="PANTHER" id="PTHR19321">
    <property type="entry name" value="PROTEIN REGULATOR OF CYTOKINESIS 1 PRC1-RELATED"/>
    <property type="match status" value="1"/>
</dbReference>
<evidence type="ECO:0000313" key="3">
    <source>
        <dbReference type="Proteomes" id="UP000235388"/>
    </source>
</evidence>
<name>A0A2N5VX94_9BASI</name>
<gene>
    <name evidence="2" type="ORF">PCANC_05329</name>
</gene>
<dbReference type="GO" id="GO:0005737">
    <property type="term" value="C:cytoplasm"/>
    <property type="evidence" value="ECO:0007669"/>
    <property type="project" value="TreeGrafter"/>
</dbReference>
<dbReference type="InterPro" id="IPR007145">
    <property type="entry name" value="MAP65_Ase1_PRC1"/>
</dbReference>
<dbReference type="GO" id="GO:0051256">
    <property type="term" value="P:mitotic spindle midzone assembly"/>
    <property type="evidence" value="ECO:0007669"/>
    <property type="project" value="TreeGrafter"/>
</dbReference>
<dbReference type="GO" id="GO:0008017">
    <property type="term" value="F:microtubule binding"/>
    <property type="evidence" value="ECO:0007669"/>
    <property type="project" value="InterPro"/>
</dbReference>
<sequence length="488" mass="52947">MIKAKKEHMAVFVQKERDSIIKIWDQMYVAKPEQDYSEELLTSHEKLKAQLIDDLGDKKVFLSLLNKYFTLLQEAHELEVAQKDPNRYAKGKRGDPGRLLRGEKIRKRVTKEKPKLENNLKKLIPERENKRGRPFMGNGSRFLEDLVIRLEQEVALKLQASGRTKSTIPPAQLVKRQQTDTHSRPASPVKRTWTGENTRGKPVVGGMRGSANPFGSATPRVVLKASSMASTRAGGKLAPQETGGSSSVVYNTRQRSQTNNHLGRPTVALQYKCTGSSMSYYNPLTPMSMPCGPLLVLPSLASNIELEPTITTTQGKDPLSMHPVAEPPSHLVSGQSSCPGILPGWPTSMASNSSQPGPAPIQPARHPAPQPKRKYTRLVPANSLGKGMPAPPLKKGIFRPRPSALPPPLQPLQPVPGNILLADPSPSAPPEPGRASRVVSGASSSCNSDNLSSCHPPASFINLHQPLPSALSTTTTHPAPDLLAVNPA</sequence>
<feature type="region of interest" description="Disordered" evidence="1">
    <location>
        <begin position="421"/>
        <end position="451"/>
    </location>
</feature>
<dbReference type="Pfam" id="PF03999">
    <property type="entry name" value="MAP65_ASE1"/>
    <property type="match status" value="1"/>
</dbReference>
<accession>A0A2N5VX94</accession>
<feature type="region of interest" description="Disordered" evidence="1">
    <location>
        <begin position="173"/>
        <end position="216"/>
    </location>
</feature>
<dbReference type="Proteomes" id="UP000235388">
    <property type="component" value="Unassembled WGS sequence"/>
</dbReference>
<feature type="compositionally biased region" description="Pro residues" evidence="1">
    <location>
        <begin position="357"/>
        <end position="370"/>
    </location>
</feature>